<dbReference type="EMBL" id="JAUEPU010000004">
    <property type="protein sequence ID" value="KAK0502675.1"/>
    <property type="molecule type" value="Genomic_DNA"/>
</dbReference>
<reference evidence="7" key="1">
    <citation type="submission" date="2023-06" db="EMBL/GenBank/DDBJ databases">
        <authorList>
            <consortium name="Lawrence Berkeley National Laboratory"/>
            <person name="Ahrendt S."/>
            <person name="Sahu N."/>
            <person name="Indic B."/>
            <person name="Wong-Bajracharya J."/>
            <person name="Merenyi Z."/>
            <person name="Ke H.-M."/>
            <person name="Monk M."/>
            <person name="Kocsube S."/>
            <person name="Drula E."/>
            <person name="Lipzen A."/>
            <person name="Balint B."/>
            <person name="Henrissat B."/>
            <person name="Andreopoulos B."/>
            <person name="Martin F.M."/>
            <person name="Harder C.B."/>
            <person name="Rigling D."/>
            <person name="Ford K.L."/>
            <person name="Foster G.D."/>
            <person name="Pangilinan J."/>
            <person name="Papanicolaou A."/>
            <person name="Barry K."/>
            <person name="LaButti K."/>
            <person name="Viragh M."/>
            <person name="Koriabine M."/>
            <person name="Yan M."/>
            <person name="Riley R."/>
            <person name="Champramary S."/>
            <person name="Plett K.L."/>
            <person name="Tsai I.J."/>
            <person name="Slot J."/>
            <person name="Sipos G."/>
            <person name="Plett J."/>
            <person name="Nagy L.G."/>
            <person name="Grigoriev I.V."/>
        </authorList>
    </citation>
    <scope>NUCLEOTIDE SEQUENCE</scope>
    <source>
        <strain evidence="7">HWK02</strain>
    </source>
</reference>
<keyword evidence="3" id="KW-0809">Transit peptide</keyword>
<dbReference type="GO" id="GO:0004742">
    <property type="term" value="F:dihydrolipoyllysine-residue acetyltransferase activity"/>
    <property type="evidence" value="ECO:0007669"/>
    <property type="project" value="TreeGrafter"/>
</dbReference>
<dbReference type="SUPFAM" id="SSF47005">
    <property type="entry name" value="Peripheral subunit-binding domain of 2-oxo acid dehydrogenase complex"/>
    <property type="match status" value="1"/>
</dbReference>
<dbReference type="SUPFAM" id="SSF51230">
    <property type="entry name" value="Single hybrid motif"/>
    <property type="match status" value="1"/>
</dbReference>
<gene>
    <name evidence="7" type="ORF">EDD18DRAFT_602041</name>
</gene>
<dbReference type="PROSITE" id="PS00189">
    <property type="entry name" value="LIPOYL"/>
    <property type="match status" value="1"/>
</dbReference>
<evidence type="ECO:0000259" key="6">
    <source>
        <dbReference type="PROSITE" id="PS51826"/>
    </source>
</evidence>
<proteinExistence type="inferred from homology"/>
<dbReference type="GO" id="GO:0045254">
    <property type="term" value="C:pyruvate dehydrogenase complex"/>
    <property type="evidence" value="ECO:0007669"/>
    <property type="project" value="InterPro"/>
</dbReference>
<feature type="domain" description="Lipoyl-binding" evidence="5">
    <location>
        <begin position="106"/>
        <end position="182"/>
    </location>
</feature>
<dbReference type="PANTHER" id="PTHR23151">
    <property type="entry name" value="DIHYDROLIPOAMIDE ACETYL/SUCCINYL-TRANSFERASE-RELATED"/>
    <property type="match status" value="1"/>
</dbReference>
<dbReference type="PROSITE" id="PS51826">
    <property type="entry name" value="PSBD"/>
    <property type="match status" value="1"/>
</dbReference>
<evidence type="ECO:0000313" key="8">
    <source>
        <dbReference type="Proteomes" id="UP001175228"/>
    </source>
</evidence>
<dbReference type="InterPro" id="IPR011053">
    <property type="entry name" value="Single_hybrid_motif"/>
</dbReference>
<dbReference type="Gene3D" id="4.10.320.10">
    <property type="entry name" value="E3-binding domain"/>
    <property type="match status" value="1"/>
</dbReference>
<keyword evidence="2" id="KW-0450">Lipoyl</keyword>
<comment type="similarity">
    <text evidence="1">Belongs to the 2-oxoacid dehydrogenase family.</text>
</comment>
<evidence type="ECO:0000256" key="2">
    <source>
        <dbReference type="ARBA" id="ARBA00022823"/>
    </source>
</evidence>
<evidence type="ECO:0008006" key="9">
    <source>
        <dbReference type="Google" id="ProtNLM"/>
    </source>
</evidence>
<dbReference type="FunFam" id="2.40.50.100:FF:000010">
    <property type="entry name" value="Acetyltransferase component of pyruvate dehydrogenase complex"/>
    <property type="match status" value="1"/>
</dbReference>
<dbReference type="AlphaFoldDB" id="A0AA39QGW6"/>
<dbReference type="GO" id="GO:0006086">
    <property type="term" value="P:pyruvate decarboxylation to acetyl-CoA"/>
    <property type="evidence" value="ECO:0007669"/>
    <property type="project" value="InterPro"/>
</dbReference>
<feature type="compositionally biased region" description="Low complexity" evidence="4">
    <location>
        <begin position="221"/>
        <end position="236"/>
    </location>
</feature>
<dbReference type="Pfam" id="PF00364">
    <property type="entry name" value="Biotin_lipoyl"/>
    <property type="match status" value="1"/>
</dbReference>
<dbReference type="InterPro" id="IPR003016">
    <property type="entry name" value="2-oxoA_DH_lipoyl-BS"/>
</dbReference>
<comment type="caution">
    <text evidence="7">The sequence shown here is derived from an EMBL/GenBank/DDBJ whole genome shotgun (WGS) entry which is preliminary data.</text>
</comment>
<dbReference type="Proteomes" id="UP001175228">
    <property type="component" value="Unassembled WGS sequence"/>
</dbReference>
<sequence>MNGCWAAGALADEYVGSTPKTRTRTRKRIKCRKFAISAFPGVFHNPAAHPAQTFASRSNHVQAHPHTFAFAIMRGARQFRAASRSLAHCTPQSRRLIHSTSSRHEISTLQMPAMSPTMTEGGIASWKKQPGEAFVAGDVLLEIETDKATIDVEAVTDGVMAKILLPDGTKNIPIGKVIAMLAEEGDDISNVEAPKEAEAPPTASPPKQEAAPSTPRPAPTPVAHSSSPPSHSRPLFPSVYRLLHENNVTNAEQIKGTGVRGMLTKGDVLAFLGKASGPLGTYKEPAPAQPTAPIPKKDEPKPIDAAALRQLIVSTMLRNSVKPAAAPGPPPDFDSVIADYLPSTPAAPKPEAKPLPASTKSTAAYFDGLI</sequence>
<accession>A0AA39QGW6</accession>
<feature type="domain" description="Peripheral subunit-binding (PSBD)" evidence="6">
    <location>
        <begin position="234"/>
        <end position="272"/>
    </location>
</feature>
<evidence type="ECO:0000256" key="4">
    <source>
        <dbReference type="SAM" id="MobiDB-lite"/>
    </source>
</evidence>
<dbReference type="CDD" id="cd06849">
    <property type="entry name" value="lipoyl_domain"/>
    <property type="match status" value="1"/>
</dbReference>
<evidence type="ECO:0000313" key="7">
    <source>
        <dbReference type="EMBL" id="KAK0502675.1"/>
    </source>
</evidence>
<evidence type="ECO:0000256" key="1">
    <source>
        <dbReference type="ARBA" id="ARBA00007317"/>
    </source>
</evidence>
<dbReference type="PROSITE" id="PS50968">
    <property type="entry name" value="BIOTINYL_LIPOYL"/>
    <property type="match status" value="1"/>
</dbReference>
<dbReference type="PANTHER" id="PTHR23151:SF82">
    <property type="entry name" value="PYRUVATE DEHYDROGENASE COMPLEX PROTEIN X COMPONENT, MITOCHONDRIAL"/>
    <property type="match status" value="1"/>
</dbReference>
<protein>
    <recommendedName>
        <fullName evidence="9">Single hybrid motif-containing protein</fullName>
    </recommendedName>
</protein>
<feature type="region of interest" description="Disordered" evidence="4">
    <location>
        <begin position="195"/>
        <end position="236"/>
    </location>
</feature>
<dbReference type="InterPro" id="IPR036625">
    <property type="entry name" value="E3-bd_dom_sf"/>
</dbReference>
<dbReference type="InterPro" id="IPR000089">
    <property type="entry name" value="Biotin_lipoyl"/>
</dbReference>
<feature type="region of interest" description="Disordered" evidence="4">
    <location>
        <begin position="281"/>
        <end position="300"/>
    </location>
</feature>
<name>A0AA39QGW6_9AGAR</name>
<evidence type="ECO:0000256" key="3">
    <source>
        <dbReference type="ARBA" id="ARBA00022946"/>
    </source>
</evidence>
<dbReference type="InterPro" id="IPR004167">
    <property type="entry name" value="PSBD"/>
</dbReference>
<organism evidence="7 8">
    <name type="scientific">Armillaria luteobubalina</name>
    <dbReference type="NCBI Taxonomy" id="153913"/>
    <lineage>
        <taxon>Eukaryota</taxon>
        <taxon>Fungi</taxon>
        <taxon>Dikarya</taxon>
        <taxon>Basidiomycota</taxon>
        <taxon>Agaricomycotina</taxon>
        <taxon>Agaricomycetes</taxon>
        <taxon>Agaricomycetidae</taxon>
        <taxon>Agaricales</taxon>
        <taxon>Marasmiineae</taxon>
        <taxon>Physalacriaceae</taxon>
        <taxon>Armillaria</taxon>
    </lineage>
</organism>
<keyword evidence="8" id="KW-1185">Reference proteome</keyword>
<dbReference type="Gene3D" id="2.40.50.100">
    <property type="match status" value="1"/>
</dbReference>
<evidence type="ECO:0000259" key="5">
    <source>
        <dbReference type="PROSITE" id="PS50968"/>
    </source>
</evidence>
<dbReference type="InterPro" id="IPR045257">
    <property type="entry name" value="E2/Pdx1"/>
</dbReference>
<feature type="region of interest" description="Disordered" evidence="4">
    <location>
        <begin position="323"/>
        <end position="358"/>
    </location>
</feature>